<organism evidence="1">
    <name type="scientific">mine drainage metagenome</name>
    <dbReference type="NCBI Taxonomy" id="410659"/>
    <lineage>
        <taxon>unclassified sequences</taxon>
        <taxon>metagenomes</taxon>
        <taxon>ecological metagenomes</taxon>
    </lineage>
</organism>
<name>E6PSQ4_9ZZZZ</name>
<sequence>MDRLIDEGRLAAAAGCLADLNRSARASSPGDGDARLEPATTHARRLLSQLAPLFASVASQTRTEGGAAAWIEAWGKQILVAGLTDRELAHGLGAISGVMQSAGNPPLSFPLFLQACRPTTHLTGLDAEARQRHPLLLTRDLGKSESWCAARDRALARLRARNFASL</sequence>
<reference evidence="1" key="1">
    <citation type="submission" date="2009-10" db="EMBL/GenBank/DDBJ databases">
        <title>Diversity of trophic interactions inside an arsenic-rich microbial ecosystem.</title>
        <authorList>
            <person name="Bertin P.N."/>
            <person name="Heinrich-Salmeron A."/>
            <person name="Pelletier E."/>
            <person name="Goulhen-Chollet F."/>
            <person name="Arsene-Ploetze F."/>
            <person name="Gallien S."/>
            <person name="Calteau A."/>
            <person name="Vallenet D."/>
            <person name="Casiot C."/>
            <person name="Chane-Woon-Ming B."/>
            <person name="Giloteaux L."/>
            <person name="Barakat M."/>
            <person name="Bonnefoy V."/>
            <person name="Bruneel O."/>
            <person name="Chandler M."/>
            <person name="Cleiss J."/>
            <person name="Duran R."/>
            <person name="Elbaz-Poulichet F."/>
            <person name="Fonknechten N."/>
            <person name="Lauga B."/>
            <person name="Mornico D."/>
            <person name="Ortet P."/>
            <person name="Schaeffer C."/>
            <person name="Siguier P."/>
            <person name="Alexander Thil Smith A."/>
            <person name="Van Dorsselaer A."/>
            <person name="Weissenbach J."/>
            <person name="Medigue C."/>
            <person name="Le Paslier D."/>
        </authorList>
    </citation>
    <scope>NUCLEOTIDE SEQUENCE</scope>
</reference>
<proteinExistence type="predicted"/>
<dbReference type="EMBL" id="CABM01000048">
    <property type="protein sequence ID" value="CBH97961.1"/>
    <property type="molecule type" value="Genomic_DNA"/>
</dbReference>
<comment type="caution">
    <text evidence="1">The sequence shown here is derived from an EMBL/GenBank/DDBJ whole genome shotgun (WGS) entry which is preliminary data.</text>
</comment>
<evidence type="ECO:0000313" key="1">
    <source>
        <dbReference type="EMBL" id="CBH97961.1"/>
    </source>
</evidence>
<dbReference type="AlphaFoldDB" id="E6PSQ4"/>
<gene>
    <name evidence="1" type="ORF">CARN2_3437</name>
</gene>
<accession>E6PSQ4</accession>
<protein>
    <submittedName>
        <fullName evidence="1">Uncharacterized protein</fullName>
    </submittedName>
</protein>